<protein>
    <recommendedName>
        <fullName evidence="7">EGF-like domain-containing protein</fullName>
    </recommendedName>
</protein>
<dbReference type="InterPro" id="IPR002172">
    <property type="entry name" value="LDrepeatLR_classA_rpt"/>
</dbReference>
<dbReference type="AlphaFoldDB" id="A0AAF5DRG4"/>
<accession>A0AAF5DRG4</accession>
<evidence type="ECO:0000256" key="3">
    <source>
        <dbReference type="SAM" id="Coils"/>
    </source>
</evidence>
<name>A0AAF5DRG4_STRER</name>
<keyword evidence="5" id="KW-1185">Reference proteome</keyword>
<evidence type="ECO:0000256" key="4">
    <source>
        <dbReference type="SAM" id="MobiDB-lite"/>
    </source>
</evidence>
<dbReference type="WBParaSite" id="TCONS_00015855.p1">
    <property type="protein sequence ID" value="TCONS_00015855.p1"/>
    <property type="gene ID" value="XLOC_010611"/>
</dbReference>
<dbReference type="SUPFAM" id="SSF57424">
    <property type="entry name" value="LDL receptor-like module"/>
    <property type="match status" value="1"/>
</dbReference>
<dbReference type="Pfam" id="PF00057">
    <property type="entry name" value="Ldl_recept_a"/>
    <property type="match status" value="1"/>
</dbReference>
<feature type="coiled-coil region" evidence="3">
    <location>
        <begin position="1426"/>
        <end position="1460"/>
    </location>
</feature>
<feature type="disulfide bond" evidence="2">
    <location>
        <begin position="39"/>
        <end position="51"/>
    </location>
</feature>
<dbReference type="PRINTS" id="PR00261">
    <property type="entry name" value="LDLRECEPTOR"/>
</dbReference>
<comment type="caution">
    <text evidence="2">Lacks conserved residue(s) required for the propagation of feature annotation.</text>
</comment>
<dbReference type="InterPro" id="IPR036055">
    <property type="entry name" value="LDL_receptor-like_sf"/>
</dbReference>
<dbReference type="CDD" id="cd00112">
    <property type="entry name" value="LDLa"/>
    <property type="match status" value="2"/>
</dbReference>
<organism evidence="5 6">
    <name type="scientific">Strongyloides stercoralis</name>
    <name type="common">Threadworm</name>
    <dbReference type="NCBI Taxonomy" id="6248"/>
    <lineage>
        <taxon>Eukaryota</taxon>
        <taxon>Metazoa</taxon>
        <taxon>Ecdysozoa</taxon>
        <taxon>Nematoda</taxon>
        <taxon>Chromadorea</taxon>
        <taxon>Rhabditida</taxon>
        <taxon>Tylenchina</taxon>
        <taxon>Panagrolaimomorpha</taxon>
        <taxon>Strongyloidoidea</taxon>
        <taxon>Strongyloididae</taxon>
        <taxon>Strongyloides</taxon>
    </lineage>
</organism>
<proteinExistence type="predicted"/>
<evidence type="ECO:0000313" key="6">
    <source>
        <dbReference type="WBParaSite" id="TCONS_00015855.p1"/>
    </source>
</evidence>
<evidence type="ECO:0000256" key="2">
    <source>
        <dbReference type="PROSITE-ProRule" id="PRU00124"/>
    </source>
</evidence>
<evidence type="ECO:0000256" key="1">
    <source>
        <dbReference type="ARBA" id="ARBA00023157"/>
    </source>
</evidence>
<feature type="region of interest" description="Disordered" evidence="4">
    <location>
        <begin position="1213"/>
        <end position="1242"/>
    </location>
</feature>
<feature type="compositionally biased region" description="Low complexity" evidence="4">
    <location>
        <begin position="1224"/>
        <end position="1235"/>
    </location>
</feature>
<dbReference type="Proteomes" id="UP000035681">
    <property type="component" value="Unplaced"/>
</dbReference>
<dbReference type="SMART" id="SM00192">
    <property type="entry name" value="LDLa"/>
    <property type="match status" value="2"/>
</dbReference>
<sequence>MLSNNYNILIFINLFIIFKISHSQWLSIISFKSRFSLPCVNNTFHCGDGKCIPINKIHDTYNDCSDGSDEYCFESKIVPKFCPYLKQKLCNANGTFHCKGYGECIFTEWMFDKKQDCYDGSDLDPEYVSIFKKILNNQYPEELLYHLKNNEKTNPSTSNLTNNFNNYSSIPFLWSNNGIIQQNKKNITSFKSKIPYSNKKPIQPVEGLELMSKTTIDKAPLIFPTLIPYQVTKSQNDFTKQTLTSSNIKSATHRTTLFPVIYSFTPLNVHINGHLQTTKGTNFFNIPNINDNKVDKEILEKNLHIFGTTKKNISLNNHLGTLKENITTLVDAFIEKATKQTNESHNYPKIVLPIDKISKEHINTTNNNNDIYLNNIFGDEKLITDQDKTFQSSFPFKEEKFEKEKIPSKNNNNTQSTTQKYLKLNEIENKEVTSNSLTKTIQSQENNLSDKLIKNNNLYTLTTKLDTKNNFLIFNKGITKTIYQTTDKTTTINNINIKENIYTLTTKKEITTESSQTTDIDINETLPQNIINNNKYENHVTTQQPKTLINNKNDVTFSTYKPLINSNNFEDKFDYSKLNNMGKQVNIPQSWNFFGIPQTEIAKNFYSVEEFLTQSTKPTFPQKTFEMIKEIESVNNDYPTMTKITTMNMKKTTITTPLIINIPESEVKSTTEKKPFENINKETLLEENKYSSNTITTPSNLINLKNISLENNKTETALEILTKNNMTSEEYNNCIKKFINDNFYHYDINSESTCECPPGDSSGFLGVCQHNFYSIILKLNIEKICGNIPSTDVVKKIKSGIVSLLKNENNIEDACFRITKTNDFIAEIFCKNCSLSSVGELFENVNMKNKYNSNFYFTPGGNDACNDSQLNFCDKNATCIPMNDKYECICESNHKNFSELTKFNTDYGRNCHNNNQCDTLFGICIIYWLLLIPFLLLILSCIYCLLYRICLKYNIHCCNNDKIRNLIPFYIKNKDRRKSRNVIIEDIKEAQKWHPQNTRPSSIHSTDDYQINSRRKSAIILSEDEYASKKSIKSQTNSIHSVEDYMITDDETEYPKDIITPIVKTQAEIHNEPENKLETININDNKIIQSNLTGLQRHQSQPIFEEVHQTPNFSSLTDIKNIVSNNQLLNQKNVPILSKSLSKSNIIENNTNNNKEVYNTVQTIHSSLENISSHHNIKTNKVNSETNLKMLSEKTMYSNEIFPIENAPFDGDRQSIKCGKSSHSKNSSSSLLSNHPIIEEEEDERNDNMIMNKIIDQEKPLDDTFINEKLNNSVKSLPYINNNSPNLSMTNISRHSIPTIENKQKYFFQKRNASSATLWKHTENDNNFINTNLSLKANSSSIEPLTKDITFNSIHEISTESSYKKDTETIWEHYKHDTELPNVVQTDSMNELERLFCERLKYSLQIEDTDSTNIPQTINVENLNKIQEQKNEFLDVKNEIVNVENNSNNLNDILKNEEKNIIKDVDVKVAEAEKIENMLEDITKISDYNFKEDNTFMNIVTNDSDKTIYDDNDNFNKHDTLIKNVSNKKLEKNCNDFPNINDESKHTKPIENTTEQNIFNLEKDKKKQIENKITITPKTTIKISKPSIIDKTKLVSHSISKNEKNSKKLDIKVVEKNKNLDISKPKRISLKPPIPKFPNLKLPSSSLIVNGPQSSRSVQERKVITTSPIARSSSFNLNKSSITKTSLNIKPSEIKIENQIPVCVKVKLPKIDELNNNKFDKEKIIKNNKKMKLPLLNKESELLSNIEDYNKNKHIYKMNPTSSNIIKKRNEEMNDDILNKNNHSLIQTKEDTLNKLVDENKYNELRSLKNIIPEKNTINNNIEKRGISNIKVTIKKKGKIVNEDDELCGACKHNIIQILPYNKNKEQNKNNKINNIIKQKKKSDILVENPKIHQLSVIKEKSEEYKNVKIKEPLKIDKNIYDFEENLPIQKISNFEISRENSLIPIHFDSRYVGPPSARESKRILEVEGNYYAGDVDLDMPSPYILPITESDIKNCIFNNNELKKLRTNLPFYDWDRHSEIVKKENLTKQKLNHSMSESNLEKKFNINKNTKEKQIYDNFEKVDIITRKIKSRSHSPSIFNKNTYENKNYINIKNNVTSHNNNLIYREKSNLSSTSFGKDERWNLAYLHEGDIEKIPFPPLSYSYRALNSKKKYK</sequence>
<keyword evidence="3" id="KW-0175">Coiled coil</keyword>
<feature type="disulfide bond" evidence="2">
    <location>
        <begin position="46"/>
        <end position="64"/>
    </location>
</feature>
<keyword evidence="1 2" id="KW-1015">Disulfide bond</keyword>
<evidence type="ECO:0000313" key="5">
    <source>
        <dbReference type="Proteomes" id="UP000035681"/>
    </source>
</evidence>
<dbReference type="Gene3D" id="4.10.400.10">
    <property type="entry name" value="Low-density Lipoprotein Receptor"/>
    <property type="match status" value="2"/>
</dbReference>
<reference evidence="6" key="1">
    <citation type="submission" date="2024-02" db="UniProtKB">
        <authorList>
            <consortium name="WormBaseParasite"/>
        </authorList>
    </citation>
    <scope>IDENTIFICATION</scope>
</reference>
<dbReference type="PROSITE" id="PS50068">
    <property type="entry name" value="LDLRA_2"/>
    <property type="match status" value="1"/>
</dbReference>
<evidence type="ECO:0008006" key="7">
    <source>
        <dbReference type="Google" id="ProtNLM"/>
    </source>
</evidence>